<accession>A0A835RIY8</accession>
<proteinExistence type="predicted"/>
<dbReference type="InterPro" id="IPR029058">
    <property type="entry name" value="AB_hydrolase_fold"/>
</dbReference>
<sequence>MVVTTRWEGVNEKMAKMVATANLDYALERRRIRGGLQDVQLGIDHCLFKARYDGIEMKESYELNSRGIEIFCKQWLPESSPIKSLVFFCHGYGDTCTFFVEGIAKKIASSGHGGLPWTIQALVFRMDFMDIFLVLMILLMMSSSSSQMSKKSQSLKGLPSFFCLVNLWAVQLP</sequence>
<reference evidence="1 2" key="1">
    <citation type="journal article" date="2020" name="Nat. Food">
        <title>A phased Vanilla planifolia genome enables genetic improvement of flavour and production.</title>
        <authorList>
            <person name="Hasing T."/>
            <person name="Tang H."/>
            <person name="Brym M."/>
            <person name="Khazi F."/>
            <person name="Huang T."/>
            <person name="Chambers A.H."/>
        </authorList>
    </citation>
    <scope>NUCLEOTIDE SEQUENCE [LARGE SCALE GENOMIC DNA]</scope>
    <source>
        <tissue evidence="1">Leaf</tissue>
    </source>
</reference>
<dbReference type="InterPro" id="IPR051044">
    <property type="entry name" value="MAG_DAG_Lipase"/>
</dbReference>
<keyword evidence="2" id="KW-1185">Reference proteome</keyword>
<organism evidence="1 2">
    <name type="scientific">Vanilla planifolia</name>
    <name type="common">Vanilla</name>
    <dbReference type="NCBI Taxonomy" id="51239"/>
    <lineage>
        <taxon>Eukaryota</taxon>
        <taxon>Viridiplantae</taxon>
        <taxon>Streptophyta</taxon>
        <taxon>Embryophyta</taxon>
        <taxon>Tracheophyta</taxon>
        <taxon>Spermatophyta</taxon>
        <taxon>Magnoliopsida</taxon>
        <taxon>Liliopsida</taxon>
        <taxon>Asparagales</taxon>
        <taxon>Orchidaceae</taxon>
        <taxon>Vanilloideae</taxon>
        <taxon>Vanilleae</taxon>
        <taxon>Vanilla</taxon>
    </lineage>
</organism>
<dbReference type="Gene3D" id="3.40.50.1820">
    <property type="entry name" value="alpha/beta hydrolase"/>
    <property type="match status" value="1"/>
</dbReference>
<protein>
    <submittedName>
        <fullName evidence="1">Uncharacterized protein</fullName>
    </submittedName>
</protein>
<dbReference type="OrthoDB" id="19908at2759"/>
<dbReference type="Proteomes" id="UP000636800">
    <property type="component" value="Chromosome 2"/>
</dbReference>
<comment type="caution">
    <text evidence="1">The sequence shown here is derived from an EMBL/GenBank/DDBJ whole genome shotgun (WGS) entry which is preliminary data.</text>
</comment>
<evidence type="ECO:0000313" key="1">
    <source>
        <dbReference type="EMBL" id="KAG0492996.1"/>
    </source>
</evidence>
<name>A0A835RIY8_VANPL</name>
<dbReference type="AlphaFoldDB" id="A0A835RIY8"/>
<gene>
    <name evidence="1" type="ORF">HPP92_006394</name>
</gene>
<dbReference type="PANTHER" id="PTHR11614">
    <property type="entry name" value="PHOSPHOLIPASE-RELATED"/>
    <property type="match status" value="1"/>
</dbReference>
<dbReference type="EMBL" id="JADCNL010000002">
    <property type="protein sequence ID" value="KAG0492996.1"/>
    <property type="molecule type" value="Genomic_DNA"/>
</dbReference>
<evidence type="ECO:0000313" key="2">
    <source>
        <dbReference type="Proteomes" id="UP000636800"/>
    </source>
</evidence>